<evidence type="ECO:0000313" key="3">
    <source>
        <dbReference type="Proteomes" id="UP000092462"/>
    </source>
</evidence>
<dbReference type="InterPro" id="IPR036116">
    <property type="entry name" value="FN3_sf"/>
</dbReference>
<accession>A0A1B0DCW3</accession>
<dbReference type="PANTHER" id="PTHR19890:SF10">
    <property type="entry name" value="FIBROBLAST GROWTH FACTOR RECEPTOR-LIKE 1"/>
    <property type="match status" value="1"/>
</dbReference>
<dbReference type="InterPro" id="IPR013783">
    <property type="entry name" value="Ig-like_fold"/>
</dbReference>
<feature type="region of interest" description="Disordered" evidence="1">
    <location>
        <begin position="43"/>
        <end position="82"/>
    </location>
</feature>
<dbReference type="Gene3D" id="2.60.40.10">
    <property type="entry name" value="Immunoglobulins"/>
    <property type="match status" value="1"/>
</dbReference>
<evidence type="ECO:0000256" key="1">
    <source>
        <dbReference type="SAM" id="MobiDB-lite"/>
    </source>
</evidence>
<dbReference type="InterPro" id="IPR052615">
    <property type="entry name" value="FGFRL"/>
</dbReference>
<keyword evidence="3" id="KW-1185">Reference proteome</keyword>
<dbReference type="InterPro" id="IPR003961">
    <property type="entry name" value="FN3_dom"/>
</dbReference>
<organism evidence="2 3">
    <name type="scientific">Phlebotomus papatasi</name>
    <name type="common">Sandfly</name>
    <dbReference type="NCBI Taxonomy" id="29031"/>
    <lineage>
        <taxon>Eukaryota</taxon>
        <taxon>Metazoa</taxon>
        <taxon>Ecdysozoa</taxon>
        <taxon>Arthropoda</taxon>
        <taxon>Hexapoda</taxon>
        <taxon>Insecta</taxon>
        <taxon>Pterygota</taxon>
        <taxon>Neoptera</taxon>
        <taxon>Endopterygota</taxon>
        <taxon>Diptera</taxon>
        <taxon>Nematocera</taxon>
        <taxon>Psychodoidea</taxon>
        <taxon>Psychodidae</taxon>
        <taxon>Phlebotomus</taxon>
        <taxon>Phlebotomus</taxon>
    </lineage>
</organism>
<dbReference type="VEuPathDB" id="VectorBase:PPAPM1_006878"/>
<dbReference type="EnsemblMetazoa" id="PPAI005734-RA">
    <property type="protein sequence ID" value="PPAI005734-PA"/>
    <property type="gene ID" value="PPAI005734"/>
</dbReference>
<dbReference type="AlphaFoldDB" id="A0A1B0DCW3"/>
<evidence type="ECO:0000313" key="2">
    <source>
        <dbReference type="EnsemblMetazoa" id="PPAI005734-PA"/>
    </source>
</evidence>
<sequence length="121" mass="14264">MWIEVGQVPAGVQKFQIRDLQDNHDYLIRIFARNEIGLSDPLESEEPYTVLPMSDLGDDERHPEETRSGLTEPTGFSTENTSSWLREHNMDADINSYARAKLLRKDEYFFRIWHYAKKLFK</sequence>
<dbReference type="CDD" id="cd00063">
    <property type="entry name" value="FN3"/>
    <property type="match status" value="1"/>
</dbReference>
<dbReference type="PROSITE" id="PS50853">
    <property type="entry name" value="FN3"/>
    <property type="match status" value="1"/>
</dbReference>
<dbReference type="Proteomes" id="UP000092462">
    <property type="component" value="Unassembled WGS sequence"/>
</dbReference>
<dbReference type="EMBL" id="AJVK01031421">
    <property type="status" value="NOT_ANNOTATED_CDS"/>
    <property type="molecule type" value="Genomic_DNA"/>
</dbReference>
<dbReference type="SUPFAM" id="SSF49265">
    <property type="entry name" value="Fibronectin type III"/>
    <property type="match status" value="1"/>
</dbReference>
<protein>
    <submittedName>
        <fullName evidence="2">Uncharacterized protein</fullName>
    </submittedName>
</protein>
<dbReference type="VEuPathDB" id="VectorBase:PPAI005734"/>
<dbReference type="PANTHER" id="PTHR19890">
    <property type="entry name" value="FIBROBLAST GROWTH FACTOR RECEPTOR"/>
    <property type="match status" value="1"/>
</dbReference>
<feature type="compositionally biased region" description="Polar residues" evidence="1">
    <location>
        <begin position="68"/>
        <end position="82"/>
    </location>
</feature>
<name>A0A1B0DCW3_PHLPP</name>
<reference evidence="2" key="1">
    <citation type="submission" date="2022-08" db="UniProtKB">
        <authorList>
            <consortium name="EnsemblMetazoa"/>
        </authorList>
    </citation>
    <scope>IDENTIFICATION</scope>
    <source>
        <strain evidence="2">Israel</strain>
    </source>
</reference>
<proteinExistence type="predicted"/>